<dbReference type="EMBL" id="CACTIH010000041">
    <property type="protein sequence ID" value="CAA2939112.1"/>
    <property type="molecule type" value="Genomic_DNA"/>
</dbReference>
<organism evidence="1 2">
    <name type="scientific">Olea europaea subsp. europaea</name>
    <dbReference type="NCBI Taxonomy" id="158383"/>
    <lineage>
        <taxon>Eukaryota</taxon>
        <taxon>Viridiplantae</taxon>
        <taxon>Streptophyta</taxon>
        <taxon>Embryophyta</taxon>
        <taxon>Tracheophyta</taxon>
        <taxon>Spermatophyta</taxon>
        <taxon>Magnoliopsida</taxon>
        <taxon>eudicotyledons</taxon>
        <taxon>Gunneridae</taxon>
        <taxon>Pentapetalae</taxon>
        <taxon>asterids</taxon>
        <taxon>lamiids</taxon>
        <taxon>Lamiales</taxon>
        <taxon>Oleaceae</taxon>
        <taxon>Oleeae</taxon>
        <taxon>Olea</taxon>
    </lineage>
</organism>
<evidence type="ECO:0000313" key="1">
    <source>
        <dbReference type="EMBL" id="CAA2939112.1"/>
    </source>
</evidence>
<dbReference type="Proteomes" id="UP000594638">
    <property type="component" value="Unassembled WGS sequence"/>
</dbReference>
<comment type="caution">
    <text evidence="1">The sequence shown here is derived from an EMBL/GenBank/DDBJ whole genome shotgun (WGS) entry which is preliminary data.</text>
</comment>
<protein>
    <submittedName>
        <fullName evidence="1">Uncharacterized protein</fullName>
    </submittedName>
</protein>
<proteinExistence type="predicted"/>
<gene>
    <name evidence="1" type="ORF">OLEA9_A059141</name>
</gene>
<sequence>MGDIRNVLAKLGWRREELGLSEVGCLLWALGRGEGNIVVHGLSLRLREWESGGEGESVVPSLCCDRWWCRACDSMFLYAGDMLFSICDVEHWIIRTDQTNYKVRIQVR</sequence>
<dbReference type="AlphaFoldDB" id="A0A8S0PE39"/>
<evidence type="ECO:0000313" key="2">
    <source>
        <dbReference type="Proteomes" id="UP000594638"/>
    </source>
</evidence>
<accession>A0A8S0PE39</accession>
<dbReference type="Gramene" id="OE9A059141T1">
    <property type="protein sequence ID" value="OE9A059141C1"/>
    <property type="gene ID" value="OE9A059141"/>
</dbReference>
<name>A0A8S0PE39_OLEEU</name>
<reference evidence="1 2" key="1">
    <citation type="submission" date="2019-12" db="EMBL/GenBank/DDBJ databases">
        <authorList>
            <person name="Alioto T."/>
            <person name="Alioto T."/>
            <person name="Gomez Garrido J."/>
        </authorList>
    </citation>
    <scope>NUCLEOTIDE SEQUENCE [LARGE SCALE GENOMIC DNA]</scope>
</reference>
<keyword evidence="2" id="KW-1185">Reference proteome</keyword>